<gene>
    <name evidence="1" type="ORF">FG87_17415</name>
</gene>
<sequence>MQIQINTGSGIHGGASLIERAEAEIASVLDRFSAQLTRVEAHLTDQNGEKGGPDDKQCVLEARPNGQPPVAVTHRAASVEEAYTGAAESMAHLLDSRFGKLHHTKGGESIRHMTPAPE</sequence>
<keyword evidence="2" id="KW-1185">Reference proteome</keyword>
<evidence type="ECO:0000313" key="1">
    <source>
        <dbReference type="EMBL" id="KIA63870.1"/>
    </source>
</evidence>
<evidence type="ECO:0000313" key="2">
    <source>
        <dbReference type="Proteomes" id="UP000031364"/>
    </source>
</evidence>
<proteinExistence type="predicted"/>
<comment type="caution">
    <text evidence="1">The sequence shown here is derived from an EMBL/GenBank/DDBJ whole genome shotgun (WGS) entry which is preliminary data.</text>
</comment>
<dbReference type="Proteomes" id="UP000031364">
    <property type="component" value="Unassembled WGS sequence"/>
</dbReference>
<dbReference type="RefSeq" id="WP_014987590.1">
    <property type="nucleotide sequence ID" value="NZ_BDCI01000010.1"/>
</dbReference>
<dbReference type="EMBL" id="JNFP01000018">
    <property type="protein sequence ID" value="KIA63870.1"/>
    <property type="molecule type" value="Genomic_DNA"/>
</dbReference>
<accession>A0ABR4ZFL3</accession>
<protein>
    <submittedName>
        <fullName evidence="1">Ribosomal subunit interface protein</fullName>
    </submittedName>
</protein>
<name>A0ABR4ZFL3_9NOCA</name>
<organism evidence="1 2">
    <name type="scientific">Nocardia vulneris</name>
    <dbReference type="NCBI Taxonomy" id="1141657"/>
    <lineage>
        <taxon>Bacteria</taxon>
        <taxon>Bacillati</taxon>
        <taxon>Actinomycetota</taxon>
        <taxon>Actinomycetes</taxon>
        <taxon>Mycobacteriales</taxon>
        <taxon>Nocardiaceae</taxon>
        <taxon>Nocardia</taxon>
    </lineage>
</organism>
<reference evidence="1 2" key="1">
    <citation type="journal article" date="2014" name="Int. J. Syst. Evol. Microbiol.">
        <title>Nocardia vulneris sp. nov., isolated from wounds of human patients in North America.</title>
        <authorList>
            <person name="Lasker B.A."/>
            <person name="Bell M."/>
            <person name="Klenk H.P."/>
            <person name="Sproer C."/>
            <person name="Schumann C."/>
            <person name="Schumann P."/>
            <person name="Brown J.M."/>
        </authorList>
    </citation>
    <scope>NUCLEOTIDE SEQUENCE [LARGE SCALE GENOMIC DNA]</scope>
    <source>
        <strain evidence="1 2">W9851</strain>
    </source>
</reference>